<dbReference type="EMBL" id="SRLO01000155">
    <property type="protein sequence ID" value="TNN71084.1"/>
    <property type="molecule type" value="Genomic_DNA"/>
</dbReference>
<dbReference type="Proteomes" id="UP000314294">
    <property type="component" value="Unassembled WGS sequence"/>
</dbReference>
<reference evidence="2 3" key="1">
    <citation type="submission" date="2019-03" db="EMBL/GenBank/DDBJ databases">
        <title>First draft genome of Liparis tanakae, snailfish: a comprehensive survey of snailfish specific genes.</title>
        <authorList>
            <person name="Kim W."/>
            <person name="Song I."/>
            <person name="Jeong J.-H."/>
            <person name="Kim D."/>
            <person name="Kim S."/>
            <person name="Ryu S."/>
            <person name="Song J.Y."/>
            <person name="Lee S.K."/>
        </authorList>
    </citation>
    <scope>NUCLEOTIDE SEQUENCE [LARGE SCALE GENOMIC DNA]</scope>
    <source>
        <tissue evidence="2">Muscle</tissue>
    </source>
</reference>
<accession>A0A4Z2I1C6</accession>
<sequence length="83" mass="9295">MMGVMSGVNSENWLSIISEGTSRKTTTTPSSNHTLHVTPPSPCQLGSAPAPRDPDEDERQRARFFRRHEEVTRSRGSDEVTRK</sequence>
<evidence type="ECO:0000313" key="2">
    <source>
        <dbReference type="EMBL" id="TNN71084.1"/>
    </source>
</evidence>
<feature type="compositionally biased region" description="Basic and acidic residues" evidence="1">
    <location>
        <begin position="67"/>
        <end position="83"/>
    </location>
</feature>
<proteinExistence type="predicted"/>
<protein>
    <submittedName>
        <fullName evidence="2">Uncharacterized protein</fullName>
    </submittedName>
</protein>
<organism evidence="2 3">
    <name type="scientific">Liparis tanakae</name>
    <name type="common">Tanaka's snailfish</name>
    <dbReference type="NCBI Taxonomy" id="230148"/>
    <lineage>
        <taxon>Eukaryota</taxon>
        <taxon>Metazoa</taxon>
        <taxon>Chordata</taxon>
        <taxon>Craniata</taxon>
        <taxon>Vertebrata</taxon>
        <taxon>Euteleostomi</taxon>
        <taxon>Actinopterygii</taxon>
        <taxon>Neopterygii</taxon>
        <taxon>Teleostei</taxon>
        <taxon>Neoteleostei</taxon>
        <taxon>Acanthomorphata</taxon>
        <taxon>Eupercaria</taxon>
        <taxon>Perciformes</taxon>
        <taxon>Cottioidei</taxon>
        <taxon>Cottales</taxon>
        <taxon>Liparidae</taxon>
        <taxon>Liparis</taxon>
    </lineage>
</organism>
<keyword evidence="3" id="KW-1185">Reference proteome</keyword>
<comment type="caution">
    <text evidence="2">The sequence shown here is derived from an EMBL/GenBank/DDBJ whole genome shotgun (WGS) entry which is preliminary data.</text>
</comment>
<gene>
    <name evidence="2" type="ORF">EYF80_018745</name>
</gene>
<name>A0A4Z2I1C6_9TELE</name>
<feature type="region of interest" description="Disordered" evidence="1">
    <location>
        <begin position="19"/>
        <end position="83"/>
    </location>
</feature>
<evidence type="ECO:0000256" key="1">
    <source>
        <dbReference type="SAM" id="MobiDB-lite"/>
    </source>
</evidence>
<evidence type="ECO:0000313" key="3">
    <source>
        <dbReference type="Proteomes" id="UP000314294"/>
    </source>
</evidence>
<dbReference type="AlphaFoldDB" id="A0A4Z2I1C6"/>
<feature type="compositionally biased region" description="Polar residues" evidence="1">
    <location>
        <begin position="19"/>
        <end position="35"/>
    </location>
</feature>